<evidence type="ECO:0000313" key="3">
    <source>
        <dbReference type="Proteomes" id="UP001162156"/>
    </source>
</evidence>
<proteinExistence type="predicted"/>
<dbReference type="AlphaFoldDB" id="A0AAV8WNY0"/>
<gene>
    <name evidence="2" type="ORF">NQ314_019134</name>
</gene>
<sequence length="103" mass="11634">MKGVSLTSYYTLIMWLPEIFDRLNEYEQKNPGSIAGVCYVSQHKDDDINSEQCAPCKLSLDDRIFLDTLIIGLGCVPTSVSLSYFMNKFGKKTVLGKLNLYNL</sequence>
<reference evidence="2" key="1">
    <citation type="journal article" date="2023" name="Insect Mol. Biol.">
        <title>Genome sequencing provides insights into the evolution of gene families encoding plant cell wall-degrading enzymes in longhorned beetles.</title>
        <authorList>
            <person name="Shin N.R."/>
            <person name="Okamura Y."/>
            <person name="Kirsch R."/>
            <person name="Pauchet Y."/>
        </authorList>
    </citation>
    <scope>NUCLEOTIDE SEQUENCE</scope>
    <source>
        <strain evidence="2">RBIC_L_NR</strain>
    </source>
</reference>
<keyword evidence="1" id="KW-0812">Transmembrane</keyword>
<dbReference type="EMBL" id="JANEYF010005402">
    <property type="protein sequence ID" value="KAJ8928322.1"/>
    <property type="molecule type" value="Genomic_DNA"/>
</dbReference>
<protein>
    <submittedName>
        <fullName evidence="2">Uncharacterized protein</fullName>
    </submittedName>
</protein>
<dbReference type="Proteomes" id="UP001162156">
    <property type="component" value="Unassembled WGS sequence"/>
</dbReference>
<keyword evidence="3" id="KW-1185">Reference proteome</keyword>
<organism evidence="2 3">
    <name type="scientific">Rhamnusium bicolor</name>
    <dbReference type="NCBI Taxonomy" id="1586634"/>
    <lineage>
        <taxon>Eukaryota</taxon>
        <taxon>Metazoa</taxon>
        <taxon>Ecdysozoa</taxon>
        <taxon>Arthropoda</taxon>
        <taxon>Hexapoda</taxon>
        <taxon>Insecta</taxon>
        <taxon>Pterygota</taxon>
        <taxon>Neoptera</taxon>
        <taxon>Endopterygota</taxon>
        <taxon>Coleoptera</taxon>
        <taxon>Polyphaga</taxon>
        <taxon>Cucujiformia</taxon>
        <taxon>Chrysomeloidea</taxon>
        <taxon>Cerambycidae</taxon>
        <taxon>Lepturinae</taxon>
        <taxon>Rhagiini</taxon>
        <taxon>Rhamnusium</taxon>
    </lineage>
</organism>
<keyword evidence="1" id="KW-1133">Transmembrane helix</keyword>
<keyword evidence="1" id="KW-0472">Membrane</keyword>
<comment type="caution">
    <text evidence="2">The sequence shown here is derived from an EMBL/GenBank/DDBJ whole genome shotgun (WGS) entry which is preliminary data.</text>
</comment>
<accession>A0AAV8WNY0</accession>
<feature type="transmembrane region" description="Helical" evidence="1">
    <location>
        <begin position="64"/>
        <end position="85"/>
    </location>
</feature>
<evidence type="ECO:0000313" key="2">
    <source>
        <dbReference type="EMBL" id="KAJ8928322.1"/>
    </source>
</evidence>
<name>A0AAV8WNY0_9CUCU</name>
<evidence type="ECO:0000256" key="1">
    <source>
        <dbReference type="SAM" id="Phobius"/>
    </source>
</evidence>